<name>A0ACC1R4Q2_9HYPO</name>
<comment type="caution">
    <text evidence="1">The sequence shown here is derived from an EMBL/GenBank/DDBJ whole genome shotgun (WGS) entry which is preliminary data.</text>
</comment>
<dbReference type="EMBL" id="JANAKD010000175">
    <property type="protein sequence ID" value="KAJ3496614.1"/>
    <property type="molecule type" value="Genomic_DNA"/>
</dbReference>
<protein>
    <submittedName>
        <fullName evidence="1">Uncharacterized protein</fullName>
    </submittedName>
</protein>
<evidence type="ECO:0000313" key="2">
    <source>
        <dbReference type="Proteomes" id="UP001148737"/>
    </source>
</evidence>
<proteinExistence type="predicted"/>
<gene>
    <name evidence="1" type="ORF">NLG97_g2531</name>
</gene>
<sequence>MAQISYDTILVTKPFRFLVGPKKQEFYIHTSLLASQSPALNALVYGQMKEAVNGCAIWEDISEDTFIRFGQYVYTGDYDGAAPFEPPASPTPPSTMEAGERSDATDVDAPPAEEKTAEDDFWGTFNAQSTKKKNKARKKKGVTEWNWEASPPQRAEEAWEHFTTTRSYACAPPAPLPTVENLDNKRKEYAEAFLSHARVHVMADCYLIQPLATLALHKMHEILCNFTLHLERIPDIVCLLRFCYEADQRPVLRELVSAYTACHFKKLWTNMAFRELFATHPELSLAVMGNLVERLD</sequence>
<organism evidence="1 2">
    <name type="scientific">Lecanicillium saksenae</name>
    <dbReference type="NCBI Taxonomy" id="468837"/>
    <lineage>
        <taxon>Eukaryota</taxon>
        <taxon>Fungi</taxon>
        <taxon>Dikarya</taxon>
        <taxon>Ascomycota</taxon>
        <taxon>Pezizomycotina</taxon>
        <taxon>Sordariomycetes</taxon>
        <taxon>Hypocreomycetidae</taxon>
        <taxon>Hypocreales</taxon>
        <taxon>Cordycipitaceae</taxon>
        <taxon>Lecanicillium</taxon>
    </lineage>
</organism>
<accession>A0ACC1R4Q2</accession>
<reference evidence="1" key="1">
    <citation type="submission" date="2022-07" db="EMBL/GenBank/DDBJ databases">
        <title>Genome Sequence of Lecanicillium saksenae.</title>
        <authorList>
            <person name="Buettner E."/>
        </authorList>
    </citation>
    <scope>NUCLEOTIDE SEQUENCE</scope>
    <source>
        <strain evidence="1">VT-O1</strain>
    </source>
</reference>
<evidence type="ECO:0000313" key="1">
    <source>
        <dbReference type="EMBL" id="KAJ3496614.1"/>
    </source>
</evidence>
<keyword evidence="2" id="KW-1185">Reference proteome</keyword>
<dbReference type="Proteomes" id="UP001148737">
    <property type="component" value="Unassembled WGS sequence"/>
</dbReference>